<comment type="caution">
    <text evidence="2">The sequence shown here is derived from an EMBL/GenBank/DDBJ whole genome shotgun (WGS) entry which is preliminary data.</text>
</comment>
<keyword evidence="3" id="KW-1185">Reference proteome</keyword>
<feature type="transmembrane region" description="Helical" evidence="1">
    <location>
        <begin position="46"/>
        <end position="67"/>
    </location>
</feature>
<organism evidence="2 3">
    <name type="scientific">Christiangramia sediminis</name>
    <dbReference type="NCBI Taxonomy" id="2881336"/>
    <lineage>
        <taxon>Bacteria</taxon>
        <taxon>Pseudomonadati</taxon>
        <taxon>Bacteroidota</taxon>
        <taxon>Flavobacteriia</taxon>
        <taxon>Flavobacteriales</taxon>
        <taxon>Flavobacteriaceae</taxon>
        <taxon>Christiangramia</taxon>
    </lineage>
</organism>
<feature type="transmembrane region" description="Helical" evidence="1">
    <location>
        <begin position="79"/>
        <end position="98"/>
    </location>
</feature>
<keyword evidence="1" id="KW-0472">Membrane</keyword>
<proteinExistence type="predicted"/>
<name>A0A9X1LKM5_9FLAO</name>
<dbReference type="EMBL" id="JAJBZG010000005">
    <property type="protein sequence ID" value="MCB7482125.1"/>
    <property type="molecule type" value="Genomic_DNA"/>
</dbReference>
<reference evidence="2" key="1">
    <citation type="submission" date="2021-10" db="EMBL/GenBank/DDBJ databases">
        <title>Gramella sp. ASW11-100T, isolated from marine sediment.</title>
        <authorList>
            <person name="Xia C."/>
        </authorList>
    </citation>
    <scope>NUCLEOTIDE SEQUENCE</scope>
    <source>
        <strain evidence="2">ASW11-100</strain>
    </source>
</reference>
<sequence length="155" mass="17853">MRTFLNYKAEIKERESLNQEFENPDNEEFEENEITEIPPQLYSKRVITAFSLIFSTIFGAAILMSNLKKIGEKKGRIQVLIFSILYTVGIIFTVNSVSTSKFTIPLNILGAVILNEYFWNRYLGKNIEFEKKSWVKPALISVTVTIPFVLALLYT</sequence>
<dbReference type="RefSeq" id="WP_229341558.1">
    <property type="nucleotide sequence ID" value="NZ_JAJBZG010000005.1"/>
</dbReference>
<dbReference type="Proteomes" id="UP001139414">
    <property type="component" value="Unassembled WGS sequence"/>
</dbReference>
<feature type="transmembrane region" description="Helical" evidence="1">
    <location>
        <begin position="104"/>
        <end position="122"/>
    </location>
</feature>
<dbReference type="AlphaFoldDB" id="A0A9X1LKM5"/>
<evidence type="ECO:0000256" key="1">
    <source>
        <dbReference type="SAM" id="Phobius"/>
    </source>
</evidence>
<gene>
    <name evidence="2" type="ORF">LGQ90_12710</name>
</gene>
<protein>
    <submittedName>
        <fullName evidence="2">Uncharacterized protein</fullName>
    </submittedName>
</protein>
<keyword evidence="1" id="KW-0812">Transmembrane</keyword>
<keyword evidence="1" id="KW-1133">Transmembrane helix</keyword>
<feature type="transmembrane region" description="Helical" evidence="1">
    <location>
        <begin position="134"/>
        <end position="154"/>
    </location>
</feature>
<accession>A0A9X1LKM5</accession>
<evidence type="ECO:0000313" key="3">
    <source>
        <dbReference type="Proteomes" id="UP001139414"/>
    </source>
</evidence>
<evidence type="ECO:0000313" key="2">
    <source>
        <dbReference type="EMBL" id="MCB7482125.1"/>
    </source>
</evidence>